<accession>A0A343TG20</accession>
<dbReference type="RefSeq" id="WP_119814232.1">
    <property type="nucleotide sequence ID" value="NZ_CP025066.1"/>
</dbReference>
<dbReference type="OrthoDB" id="323960at2157"/>
<proteinExistence type="predicted"/>
<dbReference type="EMBL" id="CP025066">
    <property type="protein sequence ID" value="AUX08042.1"/>
    <property type="molecule type" value="Genomic_DNA"/>
</dbReference>
<dbReference type="Proteomes" id="UP000263012">
    <property type="component" value="Chromosome"/>
</dbReference>
<gene>
    <name evidence="1" type="ORF">AArcSl_0389</name>
</gene>
<evidence type="ECO:0000313" key="2">
    <source>
        <dbReference type="Proteomes" id="UP000263012"/>
    </source>
</evidence>
<organism evidence="1 2">
    <name type="scientific">Halalkaliarchaeum desulfuricum</name>
    <dbReference type="NCBI Taxonomy" id="2055893"/>
    <lineage>
        <taxon>Archaea</taxon>
        <taxon>Methanobacteriati</taxon>
        <taxon>Methanobacteriota</taxon>
        <taxon>Stenosarchaea group</taxon>
        <taxon>Halobacteria</taxon>
        <taxon>Halobacteriales</taxon>
        <taxon>Haloferacaceae</taxon>
        <taxon>Halalkaliarchaeum</taxon>
    </lineage>
</organism>
<dbReference type="GeneID" id="37876724"/>
<protein>
    <submittedName>
        <fullName evidence="1">Uncharacterized protein</fullName>
    </submittedName>
</protein>
<keyword evidence="2" id="KW-1185">Reference proteome</keyword>
<dbReference type="KEGG" id="hdf:AArcSl_0389"/>
<evidence type="ECO:0000313" key="1">
    <source>
        <dbReference type="EMBL" id="AUX08042.1"/>
    </source>
</evidence>
<sequence length="64" mass="7188">MTRDQHRDISITSGDDFEAVLAEAIEQAVQADVDVRGAWEFQTNGRTHAWDVVIDELATDLDDK</sequence>
<dbReference type="AlphaFoldDB" id="A0A343TG20"/>
<name>A0A343TG20_9EURY</name>
<reference evidence="2" key="1">
    <citation type="submission" date="2017-11" db="EMBL/GenBank/DDBJ databases">
        <title>Phenotypic and genomic properties of facultatively anaerobic sulfur-reducing natronoarchaea from hypersaline soda lakes.</title>
        <authorList>
            <person name="Sorokin D.Y."/>
            <person name="Kublanov I.V."/>
            <person name="Roman P."/>
            <person name="Sinninghe Damste J.S."/>
            <person name="Golyshin P.N."/>
            <person name="Rojo D."/>
            <person name="Ciordia S."/>
            <person name="Mena M.D.C."/>
            <person name="Ferrer M."/>
            <person name="Messina E."/>
            <person name="Smedile F."/>
            <person name="La Spada G."/>
            <person name="La Cono V."/>
            <person name="Yakimov M.M."/>
        </authorList>
    </citation>
    <scope>NUCLEOTIDE SEQUENCE [LARGE SCALE GENOMIC DNA]</scope>
    <source>
        <strain evidence="2">AArc-Sl</strain>
    </source>
</reference>